<dbReference type="PRINTS" id="PR01837">
    <property type="entry name" value="MGTCSAPBPROT"/>
</dbReference>
<reference evidence="10" key="1">
    <citation type="journal article" date="2019" name="Int. J. Syst. Evol. Microbiol.">
        <title>The Global Catalogue of Microorganisms (GCM) 10K type strain sequencing project: providing services to taxonomists for standard genome sequencing and annotation.</title>
        <authorList>
            <consortium name="The Broad Institute Genomics Platform"/>
            <consortium name="The Broad Institute Genome Sequencing Center for Infectious Disease"/>
            <person name="Wu L."/>
            <person name="Ma J."/>
        </authorList>
    </citation>
    <scope>NUCLEOTIDE SEQUENCE [LARGE SCALE GENOMIC DNA]</scope>
    <source>
        <strain evidence="10">CGMCC 4.7192</strain>
    </source>
</reference>
<evidence type="ECO:0000256" key="3">
    <source>
        <dbReference type="ARBA" id="ARBA00022475"/>
    </source>
</evidence>
<sequence length="161" mass="17081">MTEFSMELTYLSWQELFLRVGMTMVFGLVLGLERDTKNKPIDFRAYMIVAVTTCILAILGQELYSDFASASNIVKVDLSSIVAGVMTGIGFLGAGAIIHRSDDRVVGTATGASIWAAGGIGLTIGFGFYGLGIVAFGSISLILLAGGVCRSFFSGEDDKEE</sequence>
<name>A0ABW5BHX5_9PROT</name>
<feature type="transmembrane region" description="Helical" evidence="7">
    <location>
        <begin position="76"/>
        <end position="98"/>
    </location>
</feature>
<dbReference type="Proteomes" id="UP001597294">
    <property type="component" value="Unassembled WGS sequence"/>
</dbReference>
<feature type="transmembrane region" description="Helical" evidence="7">
    <location>
        <begin position="133"/>
        <end position="153"/>
    </location>
</feature>
<gene>
    <name evidence="9" type="ORF">ACFSKO_08925</name>
</gene>
<comment type="caution">
    <text evidence="9">The sequence shown here is derived from an EMBL/GenBank/DDBJ whole genome shotgun (WGS) entry which is preliminary data.</text>
</comment>
<dbReference type="InterPro" id="IPR049177">
    <property type="entry name" value="MgtC_SapB_SrpB_YhiD_N"/>
</dbReference>
<evidence type="ECO:0000256" key="1">
    <source>
        <dbReference type="ARBA" id="ARBA00004651"/>
    </source>
</evidence>
<comment type="similarity">
    <text evidence="2 7">Belongs to the MgtC/SapB family.</text>
</comment>
<feature type="domain" description="MgtC/SapB/SrpB/YhiD N-terminal" evidence="8">
    <location>
        <begin position="22"/>
        <end position="145"/>
    </location>
</feature>
<dbReference type="PANTHER" id="PTHR33778">
    <property type="entry name" value="PROTEIN MGTC"/>
    <property type="match status" value="1"/>
</dbReference>
<evidence type="ECO:0000256" key="6">
    <source>
        <dbReference type="ARBA" id="ARBA00023136"/>
    </source>
</evidence>
<dbReference type="RefSeq" id="WP_380250629.1">
    <property type="nucleotide sequence ID" value="NZ_JBHUII010000004.1"/>
</dbReference>
<proteinExistence type="inferred from homology"/>
<evidence type="ECO:0000256" key="7">
    <source>
        <dbReference type="RuleBase" id="RU365041"/>
    </source>
</evidence>
<evidence type="ECO:0000256" key="4">
    <source>
        <dbReference type="ARBA" id="ARBA00022692"/>
    </source>
</evidence>
<evidence type="ECO:0000259" key="8">
    <source>
        <dbReference type="Pfam" id="PF02308"/>
    </source>
</evidence>
<dbReference type="Pfam" id="PF02308">
    <property type="entry name" value="MgtC"/>
    <property type="match status" value="1"/>
</dbReference>
<evidence type="ECO:0000256" key="2">
    <source>
        <dbReference type="ARBA" id="ARBA00009298"/>
    </source>
</evidence>
<dbReference type="EMBL" id="JBHUII010000004">
    <property type="protein sequence ID" value="MFD2205732.1"/>
    <property type="molecule type" value="Genomic_DNA"/>
</dbReference>
<comment type="subcellular location">
    <subcellularLocation>
        <location evidence="7">Cell inner membrane</location>
        <topology evidence="7">Multi-pass membrane protein</topology>
    </subcellularLocation>
    <subcellularLocation>
        <location evidence="1">Cell membrane</location>
        <topology evidence="1">Multi-pass membrane protein</topology>
    </subcellularLocation>
</comment>
<dbReference type="InterPro" id="IPR003416">
    <property type="entry name" value="MgtC/SapB/SrpB/YhiD_fam"/>
</dbReference>
<feature type="transmembrane region" description="Helical" evidence="7">
    <location>
        <begin position="45"/>
        <end position="64"/>
    </location>
</feature>
<keyword evidence="4 7" id="KW-0812">Transmembrane</keyword>
<protein>
    <recommendedName>
        <fullName evidence="7">Protein MgtC</fullName>
    </recommendedName>
</protein>
<keyword evidence="10" id="KW-1185">Reference proteome</keyword>
<dbReference type="PANTHER" id="PTHR33778:SF1">
    <property type="entry name" value="MAGNESIUM TRANSPORTER YHID-RELATED"/>
    <property type="match status" value="1"/>
</dbReference>
<feature type="transmembrane region" description="Helical" evidence="7">
    <location>
        <begin position="16"/>
        <end position="33"/>
    </location>
</feature>
<feature type="transmembrane region" description="Helical" evidence="7">
    <location>
        <begin position="105"/>
        <end position="127"/>
    </location>
</feature>
<keyword evidence="5 7" id="KW-1133">Transmembrane helix</keyword>
<organism evidence="9 10">
    <name type="scientific">Kiloniella antarctica</name>
    <dbReference type="NCBI Taxonomy" id="1550907"/>
    <lineage>
        <taxon>Bacteria</taxon>
        <taxon>Pseudomonadati</taxon>
        <taxon>Pseudomonadota</taxon>
        <taxon>Alphaproteobacteria</taxon>
        <taxon>Rhodospirillales</taxon>
        <taxon>Kiloniellaceae</taxon>
        <taxon>Kiloniella</taxon>
    </lineage>
</organism>
<evidence type="ECO:0000313" key="10">
    <source>
        <dbReference type="Proteomes" id="UP001597294"/>
    </source>
</evidence>
<accession>A0ABW5BHX5</accession>
<evidence type="ECO:0000256" key="5">
    <source>
        <dbReference type="ARBA" id="ARBA00022989"/>
    </source>
</evidence>
<keyword evidence="3" id="KW-1003">Cell membrane</keyword>
<evidence type="ECO:0000313" key="9">
    <source>
        <dbReference type="EMBL" id="MFD2205732.1"/>
    </source>
</evidence>
<keyword evidence="6 7" id="KW-0472">Membrane</keyword>
<keyword evidence="7" id="KW-0997">Cell inner membrane</keyword>